<keyword evidence="13" id="KW-0131">Cell cycle</keyword>
<feature type="compositionally biased region" description="Basic and acidic residues" evidence="18">
    <location>
        <begin position="366"/>
        <end position="407"/>
    </location>
</feature>
<feature type="coiled-coil region" evidence="17">
    <location>
        <begin position="1166"/>
        <end position="1193"/>
    </location>
</feature>
<evidence type="ECO:0000256" key="5">
    <source>
        <dbReference type="ARBA" id="ARBA00022618"/>
    </source>
</evidence>
<keyword evidence="11" id="KW-0206">Cytoskeleton</keyword>
<dbReference type="SUPFAM" id="SSF51045">
    <property type="entry name" value="WW domain"/>
    <property type="match status" value="1"/>
</dbReference>
<feature type="region of interest" description="Disordered" evidence="18">
    <location>
        <begin position="159"/>
        <end position="204"/>
    </location>
</feature>
<feature type="compositionally biased region" description="Acidic residues" evidence="18">
    <location>
        <begin position="293"/>
        <end position="302"/>
    </location>
</feature>
<dbReference type="Proteomes" id="UP000515129">
    <property type="component" value="Chromosome 40"/>
</dbReference>
<feature type="region of interest" description="Disordered" evidence="18">
    <location>
        <begin position="1053"/>
        <end position="1083"/>
    </location>
</feature>
<dbReference type="Pfam" id="PF00397">
    <property type="entry name" value="WW"/>
    <property type="match status" value="1"/>
</dbReference>
<accession>A0A6P6LHD9</accession>
<evidence type="ECO:0000313" key="21">
    <source>
        <dbReference type="RefSeq" id="XP_026082901.1"/>
    </source>
</evidence>
<dbReference type="PANTHER" id="PTHR18902">
    <property type="entry name" value="NUCLEAR MITOTIC APPARATUS PROTEIN 1-RELATED"/>
    <property type="match status" value="1"/>
</dbReference>
<dbReference type="GO" id="GO:0005814">
    <property type="term" value="C:centriole"/>
    <property type="evidence" value="ECO:0007669"/>
    <property type="project" value="UniProtKB-SubCell"/>
</dbReference>
<evidence type="ECO:0000256" key="1">
    <source>
        <dbReference type="ARBA" id="ARBA00004114"/>
    </source>
</evidence>
<dbReference type="GO" id="GO:0006281">
    <property type="term" value="P:DNA repair"/>
    <property type="evidence" value="ECO:0007669"/>
    <property type="project" value="UniProtKB-KW"/>
</dbReference>
<keyword evidence="10" id="KW-0234">DNA repair</keyword>
<reference evidence="21" key="1">
    <citation type="submission" date="2025-08" db="UniProtKB">
        <authorList>
            <consortium name="RefSeq"/>
        </authorList>
    </citation>
    <scope>IDENTIFICATION</scope>
    <source>
        <strain evidence="21">Wakin</strain>
        <tissue evidence="21">Muscle</tissue>
    </source>
</reference>
<feature type="compositionally biased region" description="Basic and acidic residues" evidence="18">
    <location>
        <begin position="419"/>
        <end position="439"/>
    </location>
</feature>
<dbReference type="GO" id="GO:0005634">
    <property type="term" value="C:nucleus"/>
    <property type="evidence" value="ECO:0007669"/>
    <property type="project" value="UniProtKB-SubCell"/>
</dbReference>
<feature type="compositionally biased region" description="Basic and acidic residues" evidence="18">
    <location>
        <begin position="567"/>
        <end position="585"/>
    </location>
</feature>
<dbReference type="Gene3D" id="3.30.1470.10">
    <property type="entry name" value="Photosystem I PsaD, reaction center subunit II"/>
    <property type="match status" value="1"/>
</dbReference>
<dbReference type="GO" id="GO:0060271">
    <property type="term" value="P:cilium assembly"/>
    <property type="evidence" value="ECO:0007669"/>
    <property type="project" value="TreeGrafter"/>
</dbReference>
<feature type="region of interest" description="Disordered" evidence="18">
    <location>
        <begin position="803"/>
        <end position="829"/>
    </location>
</feature>
<dbReference type="PROSITE" id="PS50020">
    <property type="entry name" value="WW_DOMAIN_2"/>
    <property type="match status" value="1"/>
</dbReference>
<evidence type="ECO:0000256" key="11">
    <source>
        <dbReference type="ARBA" id="ARBA00023212"/>
    </source>
</evidence>
<evidence type="ECO:0000256" key="7">
    <source>
        <dbReference type="ARBA" id="ARBA00022776"/>
    </source>
</evidence>
<evidence type="ECO:0000256" key="3">
    <source>
        <dbReference type="ARBA" id="ARBA00022490"/>
    </source>
</evidence>
<keyword evidence="5" id="KW-0132">Cell division</keyword>
<evidence type="ECO:0000256" key="17">
    <source>
        <dbReference type="SAM" id="Coils"/>
    </source>
</evidence>
<protein>
    <recommendedName>
        <fullName evidence="16">Centrosomal protein of 164 kDa</fullName>
    </recommendedName>
</protein>
<evidence type="ECO:0000256" key="10">
    <source>
        <dbReference type="ARBA" id="ARBA00023204"/>
    </source>
</evidence>
<feature type="compositionally biased region" description="Acidic residues" evidence="18">
    <location>
        <begin position="186"/>
        <end position="195"/>
    </location>
</feature>
<dbReference type="GO" id="GO:0097539">
    <property type="term" value="C:ciliary transition fiber"/>
    <property type="evidence" value="ECO:0007669"/>
    <property type="project" value="TreeGrafter"/>
</dbReference>
<dbReference type="PROSITE" id="PS01159">
    <property type="entry name" value="WW_DOMAIN_1"/>
    <property type="match status" value="1"/>
</dbReference>
<dbReference type="RefSeq" id="XP_026082901.1">
    <property type="nucleotide sequence ID" value="XM_026227116.1"/>
</dbReference>
<dbReference type="InterPro" id="IPR036020">
    <property type="entry name" value="WW_dom_sf"/>
</dbReference>
<feature type="region of interest" description="Disordered" evidence="18">
    <location>
        <begin position="98"/>
        <end position="137"/>
    </location>
</feature>
<feature type="compositionally biased region" description="Basic and acidic residues" evidence="18">
    <location>
        <begin position="303"/>
        <end position="317"/>
    </location>
</feature>
<keyword evidence="4" id="KW-0597">Phosphoprotein</keyword>
<comment type="subcellular location">
    <subcellularLocation>
        <location evidence="1">Cytoplasm</location>
        <location evidence="1">Cytoskeleton</location>
        <location evidence="1">Microtubule organizing center</location>
        <location evidence="1">Centrosome</location>
        <location evidence="1">Centriole</location>
    </subcellularLocation>
    <subcellularLocation>
        <location evidence="2">Nucleus</location>
    </subcellularLocation>
</comment>
<comment type="subunit">
    <text evidence="15">Interacts (via N-terminus) with ATRIP. Interacts with ATM, ATR and MDC1. Interacts with XPA (via N-terminus) upon UV irradiation. Interacts with CEP83, CCDC92, TTBK2, DVL3, NPHP3 and weakly with NPHP4. Interacts with DZIP1.</text>
</comment>
<evidence type="ECO:0000256" key="8">
    <source>
        <dbReference type="ARBA" id="ARBA00022794"/>
    </source>
</evidence>
<keyword evidence="8" id="KW-0970">Cilium biogenesis/degradation</keyword>
<feature type="domain" description="WW" evidence="19">
    <location>
        <begin position="56"/>
        <end position="89"/>
    </location>
</feature>
<name>A0A6P6LHD9_CARAU</name>
<feature type="region of interest" description="Disordered" evidence="18">
    <location>
        <begin position="874"/>
        <end position="900"/>
    </location>
</feature>
<feature type="compositionally biased region" description="Basic and acidic residues" evidence="18">
    <location>
        <begin position="283"/>
        <end position="292"/>
    </location>
</feature>
<evidence type="ECO:0000256" key="13">
    <source>
        <dbReference type="ARBA" id="ARBA00023306"/>
    </source>
</evidence>
<dbReference type="OrthoDB" id="6344460at2759"/>
<keyword evidence="12" id="KW-0539">Nucleus</keyword>
<dbReference type="PANTHER" id="PTHR18902:SF27">
    <property type="entry name" value="CENTROSOMAL PROTEIN OF 164 KDA"/>
    <property type="match status" value="1"/>
</dbReference>
<evidence type="ECO:0000256" key="4">
    <source>
        <dbReference type="ARBA" id="ARBA00022553"/>
    </source>
</evidence>
<dbReference type="SMART" id="SM00456">
    <property type="entry name" value="WW"/>
    <property type="match status" value="1"/>
</dbReference>
<dbReference type="KEGG" id="caua:113058856"/>
<organism evidence="20 21">
    <name type="scientific">Carassius auratus</name>
    <name type="common">Goldfish</name>
    <dbReference type="NCBI Taxonomy" id="7957"/>
    <lineage>
        <taxon>Eukaryota</taxon>
        <taxon>Metazoa</taxon>
        <taxon>Chordata</taxon>
        <taxon>Craniata</taxon>
        <taxon>Vertebrata</taxon>
        <taxon>Euteleostomi</taxon>
        <taxon>Actinopterygii</taxon>
        <taxon>Neopterygii</taxon>
        <taxon>Teleostei</taxon>
        <taxon>Ostariophysi</taxon>
        <taxon>Cypriniformes</taxon>
        <taxon>Cyprinidae</taxon>
        <taxon>Cyprininae</taxon>
        <taxon>Carassius</taxon>
    </lineage>
</organism>
<evidence type="ECO:0000256" key="15">
    <source>
        <dbReference type="ARBA" id="ARBA00061715"/>
    </source>
</evidence>
<evidence type="ECO:0000256" key="16">
    <source>
        <dbReference type="ARBA" id="ARBA00067900"/>
    </source>
</evidence>
<evidence type="ECO:0000256" key="14">
    <source>
        <dbReference type="ARBA" id="ARBA00056906"/>
    </source>
</evidence>
<feature type="region of interest" description="Disordered" evidence="18">
    <location>
        <begin position="224"/>
        <end position="478"/>
    </location>
</feature>
<sequence length="1389" mass="162886">MTTTGLRIGDQLVLEEDYDENYIPSEQEIHEYAVEIGIDPEREPELLWLAREGMVAPLPTEWKPCQDVTGEVYYFNFSTGQSTWDHPCDEHYRQLVEQERERNQHATAPSALKRDKDKKKKKDKKDKKKDKKKELEEVRAPGVLAPLAPLRALSDAPVAPLRGSGLQPLKTSLRAAAVRSVQEERSAEEDEEISEEERPRDSAGLLQNLHLDLDALGAGLQYEDSEVSVTVPPEERTEPELQDLALSRDHTPEAPSEDSLRGHHLCSTAASRPLTPDAAASIGREEDEQKQTDEEETEDDEQIERFNSPEEKQKDQTELEEESKDEENRQIRDEETEDQRHREEESDEISEQIERFNSPEEEERTGEEKDQAGRKDEGNVGELIEREELDETHRQDGRTEHREDEAVRSVSCEEEEESVSEHEEERRERAEVCEIEHFQNNRSRPPITRSKAGKSLPQWNPVSSEESEDGGAAASLSSADNVQAGFRSKLSENVFDLLDLSPAVDRKEVKGEADVDRCVDVSDSADRRLLENVMLAETPPSRYAASTSADDIISTSSHDQRPPPSRSRTDTTDREKREREGDERRDKKRGRKRRGRDEKRGRKRRGRDEKMEEEDRKRREREGDERKRREERDEEERKRLEEREEAERKRREVMEEEDRKRREREGDERKRCEEMEEEERRREEERKRLEEDAERQMEEERGRLMEEMQRRLQLLRDALMKDEEEEERRMKEESAEQLRVLKEQILKQRRDEEERMNKEMHNQLQRIRLENEVKLQELRSELEAEQERVETQRRRDLECLREESEEELRAERRRLQEKKEEQLTSIRLQAKLSDTQKDLRRTRPEQPLVEYQRELTDVLQEVREEVERDHRRKLEQLKEEHQQELQNLRETHLEQESRERERLLDSLQKERDAVISTHTTQLHKLQHTLDTQLQETRRTHSQKESELQEWKEKLETQTKELHTQETELQSKASDLRKRRQQLCEEEEDLQRGLQSLPLLLKERDELCEDLRRERQERERQREESCRMMEERQQLEDRVTLLQERCEQLTSRVSELEQSSRAERHQQQDEQKKSKRKTENGLRLEDLEAPLLRSDASDTSVDDVRRYMWNESVSLSRARQFLERQSVHAVDRQAALRAAHSGLKDPTPGSSTQQQLYHTLQQEVRDLAELRETLQKGQTLLKEKEEKLNQLETSLTDEVSCDGAERSADRKVTFDVTESEMSSVYSPEGTVPVKVQQLADSLQLISGQLNSVLGALGSLTHKQTPPLLTTPLLPRPSWAWPTTPSPSLANGLSHRATDSLQTRWSGLSSETSRAHMTYSGYTPPSLSSLRPSEVEGQRLQGLIEGNKRWLEAQRKNRNIPLFPELRSVSSGGGLVQLSLDDNNQIKVHHY</sequence>
<keyword evidence="7" id="KW-0498">Mitosis</keyword>
<evidence type="ECO:0000256" key="9">
    <source>
        <dbReference type="ARBA" id="ARBA00023054"/>
    </source>
</evidence>
<keyword evidence="9 17" id="KW-0175">Coiled coil</keyword>
<evidence type="ECO:0000259" key="19">
    <source>
        <dbReference type="PROSITE" id="PS50020"/>
    </source>
</evidence>
<dbReference type="InterPro" id="IPR051841">
    <property type="entry name" value="MT-Golgi_org_protein"/>
</dbReference>
<proteinExistence type="predicted"/>
<dbReference type="GO" id="GO:0005813">
    <property type="term" value="C:centrosome"/>
    <property type="evidence" value="ECO:0007669"/>
    <property type="project" value="TreeGrafter"/>
</dbReference>
<dbReference type="CDD" id="cd00201">
    <property type="entry name" value="WW"/>
    <property type="match status" value="1"/>
</dbReference>
<keyword evidence="20" id="KW-1185">Reference proteome</keyword>
<feature type="compositionally biased region" description="Basic residues" evidence="18">
    <location>
        <begin position="116"/>
        <end position="131"/>
    </location>
</feature>
<dbReference type="FunFam" id="3.30.1470.10:FF:000001">
    <property type="entry name" value="Centrosomal protein of 164 kDa"/>
    <property type="match status" value="1"/>
</dbReference>
<dbReference type="InterPro" id="IPR001202">
    <property type="entry name" value="WW_dom"/>
</dbReference>
<dbReference type="GO" id="GO:0051301">
    <property type="term" value="P:cell division"/>
    <property type="evidence" value="ECO:0007669"/>
    <property type="project" value="UniProtKB-KW"/>
</dbReference>
<evidence type="ECO:0000256" key="12">
    <source>
        <dbReference type="ARBA" id="ARBA00023242"/>
    </source>
</evidence>
<dbReference type="GeneID" id="113058856"/>
<evidence type="ECO:0000256" key="18">
    <source>
        <dbReference type="SAM" id="MobiDB-lite"/>
    </source>
</evidence>
<evidence type="ECO:0000256" key="2">
    <source>
        <dbReference type="ARBA" id="ARBA00004123"/>
    </source>
</evidence>
<evidence type="ECO:0000256" key="6">
    <source>
        <dbReference type="ARBA" id="ARBA00022763"/>
    </source>
</evidence>
<keyword evidence="6" id="KW-0227">DNA damage</keyword>
<evidence type="ECO:0000313" key="20">
    <source>
        <dbReference type="Proteomes" id="UP000515129"/>
    </source>
</evidence>
<feature type="region of interest" description="Disordered" evidence="18">
    <location>
        <begin position="533"/>
        <end position="704"/>
    </location>
</feature>
<feature type="compositionally biased region" description="Low complexity" evidence="18">
    <location>
        <begin position="544"/>
        <end position="557"/>
    </location>
</feature>
<feature type="compositionally biased region" description="Basic and acidic residues" evidence="18">
    <location>
        <begin position="595"/>
        <end position="704"/>
    </location>
</feature>
<gene>
    <name evidence="21" type="primary">LOC113058856</name>
</gene>
<feature type="compositionally biased region" description="Basic and acidic residues" evidence="18">
    <location>
        <begin position="803"/>
        <end position="822"/>
    </location>
</feature>
<keyword evidence="3" id="KW-0963">Cytoplasm</keyword>
<comment type="function">
    <text evidence="14">Plays a role in microtubule organization and/or maintenance for the formation of primary cilia (PC), a microtubule-based structure that protrudes from the surface of epithelial cells. Plays a critical role in G2/M checkpoint and nuclear divisions. A key player in the DNA damage-activated ATR/ATM signaling cascade since it is required for the proper phosphorylation of H2AX, RPA, CHEK2 and CHEK1. Plays a critical role in chromosome segregation, acting as a mediator required for the maintenance of genomic stability through modulation of MDC1, RPA and CHEK1.</text>
</comment>
<feature type="compositionally biased region" description="Basic and acidic residues" evidence="18">
    <location>
        <begin position="326"/>
        <end position="344"/>
    </location>
</feature>